<reference evidence="1 2" key="1">
    <citation type="submission" date="2016-10" db="EMBL/GenBank/DDBJ databases">
        <authorList>
            <person name="de Groot N.N."/>
        </authorList>
    </citation>
    <scope>NUCLEOTIDE SEQUENCE [LARGE SCALE GENOMIC DNA]</scope>
    <source>
        <strain evidence="1 2">DSM 17794</strain>
    </source>
</reference>
<proteinExistence type="predicted"/>
<dbReference type="Proteomes" id="UP000199153">
    <property type="component" value="Unassembled WGS sequence"/>
</dbReference>
<dbReference type="EMBL" id="FOVL01000007">
    <property type="protein sequence ID" value="SFN53802.1"/>
    <property type="molecule type" value="Genomic_DNA"/>
</dbReference>
<dbReference type="STRING" id="287099.SAMN05660413_01527"/>
<name>A0A1I4ZU90_9FLAO</name>
<dbReference type="AlphaFoldDB" id="A0A1I4ZU90"/>
<protein>
    <recommendedName>
        <fullName evidence="3">Nucleotidyl transferase AbiEii toxin, Type IV TA system</fullName>
    </recommendedName>
</protein>
<sequence length="228" mass="26318">MENRTINISTVEEVAHGLQHFKDKMVFVGGSVVSLYADDPAADEIRPTKDIDLTLNVINLGHWQKIQEELAELGFYPDPQGQSICSYKFNKIPVDIMSTEDSPFGPSNPWYKIGFENLWTAKANTEEIKILSAPCFLATKFEAFNNRGGDYRWSHDLEDVIYVIDNRTSIVQEIKNDVPEIREFLRSEFKKFTDNDILEEILTAYIHPLMLEERMQLVIEKINQIIED</sequence>
<keyword evidence="2" id="KW-1185">Reference proteome</keyword>
<dbReference type="RefSeq" id="WP_093407898.1">
    <property type="nucleotide sequence ID" value="NZ_FOVL01000007.1"/>
</dbReference>
<evidence type="ECO:0000313" key="2">
    <source>
        <dbReference type="Proteomes" id="UP000199153"/>
    </source>
</evidence>
<evidence type="ECO:0008006" key="3">
    <source>
        <dbReference type="Google" id="ProtNLM"/>
    </source>
</evidence>
<organism evidence="1 2">
    <name type="scientific">Salegentibacter flavus</name>
    <dbReference type="NCBI Taxonomy" id="287099"/>
    <lineage>
        <taxon>Bacteria</taxon>
        <taxon>Pseudomonadati</taxon>
        <taxon>Bacteroidota</taxon>
        <taxon>Flavobacteriia</taxon>
        <taxon>Flavobacteriales</taxon>
        <taxon>Flavobacteriaceae</taxon>
        <taxon>Salegentibacter</taxon>
    </lineage>
</organism>
<evidence type="ECO:0000313" key="1">
    <source>
        <dbReference type="EMBL" id="SFN53802.1"/>
    </source>
</evidence>
<dbReference type="OrthoDB" id="114489at2"/>
<gene>
    <name evidence="1" type="ORF">SAMN05660413_01527</name>
</gene>
<accession>A0A1I4ZU90</accession>